<evidence type="ECO:0000313" key="4">
    <source>
        <dbReference type="EMBL" id="GEO15954.1"/>
    </source>
</evidence>
<dbReference type="PROSITE" id="PS00330">
    <property type="entry name" value="HEMOLYSIN_CALCIUM"/>
    <property type="match status" value="4"/>
</dbReference>
<dbReference type="PANTHER" id="PTHR38340">
    <property type="entry name" value="S-LAYER PROTEIN"/>
    <property type="match status" value="1"/>
</dbReference>
<evidence type="ECO:0000256" key="2">
    <source>
        <dbReference type="ARBA" id="ARBA00022525"/>
    </source>
</evidence>
<feature type="region of interest" description="Disordered" evidence="3">
    <location>
        <begin position="326"/>
        <end position="349"/>
    </location>
</feature>
<evidence type="ECO:0000256" key="3">
    <source>
        <dbReference type="SAM" id="MobiDB-lite"/>
    </source>
</evidence>
<proteinExistence type="predicted"/>
<gene>
    <name evidence="4" type="ORF">MAE02_36500</name>
</gene>
<comment type="caution">
    <text evidence="4">The sequence shown here is derived from an EMBL/GenBank/DDBJ whole genome shotgun (WGS) entry which is preliminary data.</text>
</comment>
<evidence type="ECO:0008006" key="6">
    <source>
        <dbReference type="Google" id="ProtNLM"/>
    </source>
</evidence>
<dbReference type="SUPFAM" id="SSF51120">
    <property type="entry name" value="beta-Roll"/>
    <property type="match status" value="3"/>
</dbReference>
<accession>A0A512BVG9</accession>
<dbReference type="Pfam" id="PF00353">
    <property type="entry name" value="HemolysinCabind"/>
    <property type="match status" value="7"/>
</dbReference>
<dbReference type="EMBL" id="BJYU01000051">
    <property type="protein sequence ID" value="GEO15954.1"/>
    <property type="molecule type" value="Genomic_DNA"/>
</dbReference>
<keyword evidence="2" id="KW-0964">Secreted</keyword>
<dbReference type="InterPro" id="IPR001343">
    <property type="entry name" value="Hemolysn_Ca-bd"/>
</dbReference>
<organism evidence="4 5">
    <name type="scientific">Microvirga aerophila</name>
    <dbReference type="NCBI Taxonomy" id="670291"/>
    <lineage>
        <taxon>Bacteria</taxon>
        <taxon>Pseudomonadati</taxon>
        <taxon>Pseudomonadota</taxon>
        <taxon>Alphaproteobacteria</taxon>
        <taxon>Hyphomicrobiales</taxon>
        <taxon>Methylobacteriaceae</taxon>
        <taxon>Microvirga</taxon>
    </lineage>
</organism>
<dbReference type="Proteomes" id="UP000321085">
    <property type="component" value="Unassembled WGS sequence"/>
</dbReference>
<dbReference type="RefSeq" id="WP_114188045.1">
    <property type="nucleotide sequence ID" value="NZ_BJYU01000051.1"/>
</dbReference>
<dbReference type="GO" id="GO:0005509">
    <property type="term" value="F:calcium ion binding"/>
    <property type="evidence" value="ECO:0007669"/>
    <property type="project" value="InterPro"/>
</dbReference>
<comment type="subcellular location">
    <subcellularLocation>
        <location evidence="1">Secreted</location>
    </subcellularLocation>
</comment>
<dbReference type="OrthoDB" id="7992885at2"/>
<reference evidence="4 5" key="1">
    <citation type="submission" date="2019-07" db="EMBL/GenBank/DDBJ databases">
        <title>Whole genome shotgun sequence of Microvirga aerophila NBRC 106136.</title>
        <authorList>
            <person name="Hosoyama A."/>
            <person name="Uohara A."/>
            <person name="Ohji S."/>
            <person name="Ichikawa N."/>
        </authorList>
    </citation>
    <scope>NUCLEOTIDE SEQUENCE [LARGE SCALE GENOMIC DNA]</scope>
    <source>
        <strain evidence="4 5">NBRC 106136</strain>
    </source>
</reference>
<evidence type="ECO:0000256" key="1">
    <source>
        <dbReference type="ARBA" id="ARBA00004613"/>
    </source>
</evidence>
<evidence type="ECO:0000313" key="5">
    <source>
        <dbReference type="Proteomes" id="UP000321085"/>
    </source>
</evidence>
<feature type="compositionally biased region" description="Polar residues" evidence="3">
    <location>
        <begin position="1"/>
        <end position="13"/>
    </location>
</feature>
<dbReference type="InterPro" id="IPR050557">
    <property type="entry name" value="RTX_toxin/Mannuronan_C5-epim"/>
</dbReference>
<dbReference type="GO" id="GO:0005576">
    <property type="term" value="C:extracellular region"/>
    <property type="evidence" value="ECO:0007669"/>
    <property type="project" value="UniProtKB-SubCell"/>
</dbReference>
<dbReference type="AlphaFoldDB" id="A0A512BVG9"/>
<protein>
    <recommendedName>
        <fullName evidence="6">Calcium-binding protein</fullName>
    </recommendedName>
</protein>
<dbReference type="PRINTS" id="PR00313">
    <property type="entry name" value="CABNDNGRPT"/>
</dbReference>
<feature type="region of interest" description="Disordered" evidence="3">
    <location>
        <begin position="1"/>
        <end position="95"/>
    </location>
</feature>
<name>A0A512BVG9_9HYPH</name>
<keyword evidence="5" id="KW-1185">Reference proteome</keyword>
<sequence>MADYDQSTNTYTLEQGEEDFTLPSLPPAPPGGSVIGNGLDNHIIGNAGQNTLTGGNGSDTLEGEDDNDSLEGGGDNDSLVGGQGSDILNGGAGADTLEGGDGGDVYIVDDAGDVVFEEEINEGIDRVEASINFTLSSLLEDLTLTGEADINGTGNALANVIIGNSGNNILNGGAGADEMTGGLGNDTYIVDNDNDTVIEEGIEGHDTVRASVGFSLEGTTVEDLILTGTAAEGIGNHLENKITGNAIGNTLDGGEGSDTLDGGLGADELIGGLGNDTFVVDNIGDLVTELIGEGDDTIEASVNFTLGNHVENLIMTGSSNIAGTGNSDVNKLTGNRGNNRLDGGGGADQMTGGLGNDTYIVDHVNDVVIENNDQDHDTVEASVTFELAGTIEDLILTGNDSINGTGNSLNNKIVGTSGSNRLEGHDGNDTLDGGAGTDELIGGIGNDTYIIDSDTDIITEEGADLDDNVISSLTFSLAGTALEHLELIGSAVLNGTGNAANNRITGNSGVNILSGAEGDDILDGGNGAD</sequence>
<dbReference type="InterPro" id="IPR018511">
    <property type="entry name" value="Hemolysin-typ_Ca-bd_CS"/>
</dbReference>
<dbReference type="Gene3D" id="2.150.10.10">
    <property type="entry name" value="Serralysin-like metalloprotease, C-terminal"/>
    <property type="match status" value="6"/>
</dbReference>
<dbReference type="InterPro" id="IPR011049">
    <property type="entry name" value="Serralysin-like_metalloprot_C"/>
</dbReference>
<dbReference type="PANTHER" id="PTHR38340:SF1">
    <property type="entry name" value="S-LAYER PROTEIN"/>
    <property type="match status" value="1"/>
</dbReference>